<dbReference type="EMBL" id="BIFR01000002">
    <property type="protein sequence ID" value="GCE15086.1"/>
    <property type="molecule type" value="Genomic_DNA"/>
</dbReference>
<comment type="caution">
    <text evidence="1">The sequence shown here is derived from an EMBL/GenBank/DDBJ whole genome shotgun (WGS) entry which is preliminary data.</text>
</comment>
<evidence type="ECO:0000313" key="1">
    <source>
        <dbReference type="EMBL" id="GCE15086.1"/>
    </source>
</evidence>
<dbReference type="RefSeq" id="WP_126582596.1">
    <property type="nucleotide sequence ID" value="NZ_BIFR01000002.1"/>
</dbReference>
<accession>A0A402A7V8</accession>
<evidence type="ECO:0000313" key="2">
    <source>
        <dbReference type="Proteomes" id="UP000287352"/>
    </source>
</evidence>
<sequence>MVGRKISRVSPDAVQLPLDFDQAPEKTVGVPKVIIPIGTTFEPGLGIRQALVNWEANNHQMIDIVFNGHHLELAEKYASNKKYDFTEQYIVGEGGLVNLSVFINILRCEERLRTWSKEVQQQTGTRAIRGISFDCPDENSSVGLLWKNLGSFPYSKKSDVSLFQSRYITPICWINKVTKKQVFEDLSKWTGYITYRIGNEFKIDLDLFLKEVTETLLTHKLAQGYICLSIWKSGQVEVIWTSYEDTVERQGIIHNSLNDPVGTLNEIQSNEGIRHIYENLLQKYHGIFVSSYKGAQFTLNSDARYTVQSRSNYERSKFQPNSVLFTVHLFCPKPL</sequence>
<organism evidence="1 2">
    <name type="scientific">Tengunoibacter tsumagoiensis</name>
    <dbReference type="NCBI Taxonomy" id="2014871"/>
    <lineage>
        <taxon>Bacteria</taxon>
        <taxon>Bacillati</taxon>
        <taxon>Chloroflexota</taxon>
        <taxon>Ktedonobacteria</taxon>
        <taxon>Ktedonobacterales</taxon>
        <taxon>Dictyobacteraceae</taxon>
        <taxon>Tengunoibacter</taxon>
    </lineage>
</organism>
<protein>
    <submittedName>
        <fullName evidence="1">Uncharacterized protein</fullName>
    </submittedName>
</protein>
<dbReference type="AlphaFoldDB" id="A0A402A7V8"/>
<dbReference type="Proteomes" id="UP000287352">
    <property type="component" value="Unassembled WGS sequence"/>
</dbReference>
<reference evidence="2" key="1">
    <citation type="submission" date="2018-12" db="EMBL/GenBank/DDBJ databases">
        <title>Tengunoibacter tsumagoiensis gen. nov., sp. nov., Dictyobacter kobayashii sp. nov., D. alpinus sp. nov., and D. joshuensis sp. nov. and description of Dictyobacteraceae fam. nov. within the order Ktedonobacterales isolated from Tengu-no-mugimeshi.</title>
        <authorList>
            <person name="Wang C.M."/>
            <person name="Zheng Y."/>
            <person name="Sakai Y."/>
            <person name="Toyoda A."/>
            <person name="Minakuchi Y."/>
            <person name="Abe K."/>
            <person name="Yokota A."/>
            <person name="Yabe S."/>
        </authorList>
    </citation>
    <scope>NUCLEOTIDE SEQUENCE [LARGE SCALE GENOMIC DNA]</scope>
    <source>
        <strain evidence="2">Uno3</strain>
    </source>
</reference>
<proteinExistence type="predicted"/>
<keyword evidence="2" id="KW-1185">Reference proteome</keyword>
<dbReference type="OrthoDB" id="9839244at2"/>
<gene>
    <name evidence="1" type="ORF">KTT_49450</name>
</gene>
<name>A0A402A7V8_9CHLR</name>